<sequence>MAWKKIKEGDGRAEAQPERGTQGVPAGRDRRGHPTEWSFRAAGENAPGGGGGGRQHLGARTAVGAASRDLAPPDPFPLWSDRWEGASCRAAWPSLCREGPSEKRQARESDGPWRGWKLFA</sequence>
<feature type="compositionally biased region" description="Basic and acidic residues" evidence="1">
    <location>
        <begin position="1"/>
        <end position="17"/>
    </location>
</feature>
<feature type="compositionally biased region" description="Gly residues" evidence="1">
    <location>
        <begin position="46"/>
        <end position="55"/>
    </location>
</feature>
<evidence type="ECO:0000313" key="3">
    <source>
        <dbReference type="Proteomes" id="UP001066276"/>
    </source>
</evidence>
<keyword evidence="3" id="KW-1185">Reference proteome</keyword>
<evidence type="ECO:0000313" key="2">
    <source>
        <dbReference type="EMBL" id="KAJ1082082.1"/>
    </source>
</evidence>
<comment type="caution">
    <text evidence="2">The sequence shown here is derived from an EMBL/GenBank/DDBJ whole genome shotgun (WGS) entry which is preliminary data.</text>
</comment>
<reference evidence="2" key="1">
    <citation type="journal article" date="2022" name="bioRxiv">
        <title>Sequencing and chromosome-scale assembly of the giantPleurodeles waltlgenome.</title>
        <authorList>
            <person name="Brown T."/>
            <person name="Elewa A."/>
            <person name="Iarovenko S."/>
            <person name="Subramanian E."/>
            <person name="Araus A.J."/>
            <person name="Petzold A."/>
            <person name="Susuki M."/>
            <person name="Suzuki K.-i.T."/>
            <person name="Hayashi T."/>
            <person name="Toyoda A."/>
            <person name="Oliveira C."/>
            <person name="Osipova E."/>
            <person name="Leigh N.D."/>
            <person name="Simon A."/>
            <person name="Yun M.H."/>
        </authorList>
    </citation>
    <scope>NUCLEOTIDE SEQUENCE</scope>
    <source>
        <strain evidence="2">20211129_DDA</strain>
        <tissue evidence="2">Liver</tissue>
    </source>
</reference>
<organism evidence="2 3">
    <name type="scientific">Pleurodeles waltl</name>
    <name type="common">Iberian ribbed newt</name>
    <dbReference type="NCBI Taxonomy" id="8319"/>
    <lineage>
        <taxon>Eukaryota</taxon>
        <taxon>Metazoa</taxon>
        <taxon>Chordata</taxon>
        <taxon>Craniata</taxon>
        <taxon>Vertebrata</taxon>
        <taxon>Euteleostomi</taxon>
        <taxon>Amphibia</taxon>
        <taxon>Batrachia</taxon>
        <taxon>Caudata</taxon>
        <taxon>Salamandroidea</taxon>
        <taxon>Salamandridae</taxon>
        <taxon>Pleurodelinae</taxon>
        <taxon>Pleurodeles</taxon>
    </lineage>
</organism>
<name>A0AAV7KV50_PLEWA</name>
<dbReference type="Proteomes" id="UP001066276">
    <property type="component" value="Chromosome 12"/>
</dbReference>
<protein>
    <submittedName>
        <fullName evidence="2">Uncharacterized protein</fullName>
    </submittedName>
</protein>
<feature type="compositionally biased region" description="Basic and acidic residues" evidence="1">
    <location>
        <begin position="99"/>
        <end position="111"/>
    </location>
</feature>
<feature type="region of interest" description="Disordered" evidence="1">
    <location>
        <begin position="1"/>
        <end position="73"/>
    </location>
</feature>
<feature type="region of interest" description="Disordered" evidence="1">
    <location>
        <begin position="98"/>
        <end position="120"/>
    </location>
</feature>
<proteinExistence type="predicted"/>
<accession>A0AAV7KV50</accession>
<dbReference type="AlphaFoldDB" id="A0AAV7KV50"/>
<dbReference type="EMBL" id="JANPWB010000016">
    <property type="protein sequence ID" value="KAJ1082082.1"/>
    <property type="molecule type" value="Genomic_DNA"/>
</dbReference>
<evidence type="ECO:0000256" key="1">
    <source>
        <dbReference type="SAM" id="MobiDB-lite"/>
    </source>
</evidence>
<gene>
    <name evidence="2" type="ORF">NDU88_002252</name>
</gene>